<organism evidence="2 3">
    <name type="scientific">Chlorella vulgaris</name>
    <name type="common">Green alga</name>
    <dbReference type="NCBI Taxonomy" id="3077"/>
    <lineage>
        <taxon>Eukaryota</taxon>
        <taxon>Viridiplantae</taxon>
        <taxon>Chlorophyta</taxon>
        <taxon>core chlorophytes</taxon>
        <taxon>Trebouxiophyceae</taxon>
        <taxon>Chlorellales</taxon>
        <taxon>Chlorellaceae</taxon>
        <taxon>Chlorella clade</taxon>
        <taxon>Chlorella</taxon>
    </lineage>
</organism>
<dbReference type="SUPFAM" id="SSF51735">
    <property type="entry name" value="NAD(P)-binding Rossmann-fold domains"/>
    <property type="match status" value="1"/>
</dbReference>
<dbReference type="GO" id="GO:0044877">
    <property type="term" value="F:protein-containing complex binding"/>
    <property type="evidence" value="ECO:0007669"/>
    <property type="project" value="TreeGrafter"/>
</dbReference>
<accession>A0A9D4YVZ6</accession>
<dbReference type="OrthoDB" id="276721at2759"/>
<dbReference type="InterPro" id="IPR016040">
    <property type="entry name" value="NAD(P)-bd_dom"/>
</dbReference>
<feature type="domain" description="NAD(P)-binding" evidence="1">
    <location>
        <begin position="113"/>
        <end position="249"/>
    </location>
</feature>
<gene>
    <name evidence="2" type="ORF">D9Q98_005491</name>
</gene>
<dbReference type="InterPro" id="IPR036291">
    <property type="entry name" value="NAD(P)-bd_dom_sf"/>
</dbReference>
<dbReference type="PANTHER" id="PTHR12126:SF16">
    <property type="entry name" value="MIOREX COMPLEX COMPONENT 2"/>
    <property type="match status" value="1"/>
</dbReference>
<dbReference type="GO" id="GO:0005739">
    <property type="term" value="C:mitochondrion"/>
    <property type="evidence" value="ECO:0007669"/>
    <property type="project" value="TreeGrafter"/>
</dbReference>
<dbReference type="Proteomes" id="UP001055712">
    <property type="component" value="Unassembled WGS sequence"/>
</dbReference>
<sequence>MLARVPAAALFDATRAGAVALGLMPRLWAHAFSAGPSKPPSDDAAEAAGIAAAAEAAAAADAAAAAARADADAAATATGASSSTASPSSSAAASSAAGLGDYDSYLPKLVVFGGAGFVGSRVCQQGLAMGASVVSVNRSGRPHTTGDWVQQVEWVQGDALDPQRAWKDVLKGASGVVSTLGTFGSNEQMYRICGEANMRLMDAAAEAGVPRFAFISVADFKFPGGWHAQDFLLKGYFQGKRDAEQHLAALFPSGGVALRPSFIYGSRAVGGASVPLGLVGAPLKAALSVLPTKTLAGIPILGAAFVPPLSVDTVAKAAVNAVLDSSVPAGTMDVWDMEKFA</sequence>
<dbReference type="PANTHER" id="PTHR12126">
    <property type="entry name" value="NADH-UBIQUINONE OXIDOREDUCTASE 39 KDA SUBUNIT-RELATED"/>
    <property type="match status" value="1"/>
</dbReference>
<protein>
    <recommendedName>
        <fullName evidence="1">NAD(P)-binding domain-containing protein</fullName>
    </recommendedName>
</protein>
<name>A0A9D4YVZ6_CHLVU</name>
<dbReference type="InterPro" id="IPR051207">
    <property type="entry name" value="ComplexI_NDUFA9_subunit"/>
</dbReference>
<proteinExistence type="predicted"/>
<reference evidence="2" key="2">
    <citation type="submission" date="2020-11" db="EMBL/GenBank/DDBJ databases">
        <authorList>
            <person name="Cecchin M."/>
            <person name="Marcolungo L."/>
            <person name="Rossato M."/>
            <person name="Girolomoni L."/>
            <person name="Cosentino E."/>
            <person name="Cuine S."/>
            <person name="Li-Beisson Y."/>
            <person name="Delledonne M."/>
            <person name="Ballottari M."/>
        </authorList>
    </citation>
    <scope>NUCLEOTIDE SEQUENCE</scope>
    <source>
        <strain evidence="2">211/11P</strain>
        <tissue evidence="2">Whole cell</tissue>
    </source>
</reference>
<evidence type="ECO:0000259" key="1">
    <source>
        <dbReference type="Pfam" id="PF13460"/>
    </source>
</evidence>
<dbReference type="Gene3D" id="3.40.50.720">
    <property type="entry name" value="NAD(P)-binding Rossmann-like Domain"/>
    <property type="match status" value="1"/>
</dbReference>
<evidence type="ECO:0000313" key="3">
    <source>
        <dbReference type="Proteomes" id="UP001055712"/>
    </source>
</evidence>
<comment type="caution">
    <text evidence="2">The sequence shown here is derived from an EMBL/GenBank/DDBJ whole genome shotgun (WGS) entry which is preliminary data.</text>
</comment>
<reference evidence="2" key="1">
    <citation type="journal article" date="2019" name="Plant J.">
        <title>Chlorella vulgaris genome assembly and annotation reveals the molecular basis for metabolic acclimation to high light conditions.</title>
        <authorList>
            <person name="Cecchin M."/>
            <person name="Marcolungo L."/>
            <person name="Rossato M."/>
            <person name="Girolomoni L."/>
            <person name="Cosentino E."/>
            <person name="Cuine S."/>
            <person name="Li-Beisson Y."/>
            <person name="Delledonne M."/>
            <person name="Ballottari M."/>
        </authorList>
    </citation>
    <scope>NUCLEOTIDE SEQUENCE</scope>
    <source>
        <strain evidence="2">211/11P</strain>
    </source>
</reference>
<evidence type="ECO:0000313" key="2">
    <source>
        <dbReference type="EMBL" id="KAI3429396.1"/>
    </source>
</evidence>
<dbReference type="EMBL" id="SIDB01000008">
    <property type="protein sequence ID" value="KAI3429396.1"/>
    <property type="molecule type" value="Genomic_DNA"/>
</dbReference>
<dbReference type="Pfam" id="PF13460">
    <property type="entry name" value="NAD_binding_10"/>
    <property type="match status" value="1"/>
</dbReference>
<keyword evidence="3" id="KW-1185">Reference proteome</keyword>
<dbReference type="AlphaFoldDB" id="A0A9D4YVZ6"/>